<dbReference type="PANTHER" id="PTHR43280">
    <property type="entry name" value="ARAC-FAMILY TRANSCRIPTIONAL REGULATOR"/>
    <property type="match status" value="1"/>
</dbReference>
<dbReference type="RefSeq" id="WP_012992909.1">
    <property type="nucleotide sequence ID" value="NZ_NBZD01000004.1"/>
</dbReference>
<dbReference type="PRINTS" id="PR00032">
    <property type="entry name" value="HTHARAC"/>
</dbReference>
<evidence type="ECO:0000256" key="1">
    <source>
        <dbReference type="ARBA" id="ARBA00023015"/>
    </source>
</evidence>
<dbReference type="SMART" id="SM00342">
    <property type="entry name" value="HTH_ARAC"/>
    <property type="match status" value="1"/>
</dbReference>
<accession>A0A2J8AZR0</accession>
<dbReference type="SUPFAM" id="SSF46689">
    <property type="entry name" value="Homeodomain-like"/>
    <property type="match status" value="2"/>
</dbReference>
<dbReference type="EMBL" id="NBZD01000004">
    <property type="protein sequence ID" value="PNH17995.1"/>
    <property type="molecule type" value="Genomic_DNA"/>
</dbReference>
<dbReference type="InterPro" id="IPR009057">
    <property type="entry name" value="Homeodomain-like_sf"/>
</dbReference>
<protein>
    <submittedName>
        <fullName evidence="5">AraC family transcriptional regulator</fullName>
    </submittedName>
</protein>
<dbReference type="InterPro" id="IPR014710">
    <property type="entry name" value="RmlC-like_jellyroll"/>
</dbReference>
<dbReference type="AlphaFoldDB" id="A0A2J8AZR0"/>
<dbReference type="InterPro" id="IPR018060">
    <property type="entry name" value="HTH_AraC"/>
</dbReference>
<evidence type="ECO:0000313" key="5">
    <source>
        <dbReference type="EMBL" id="PNH17995.1"/>
    </source>
</evidence>
<keyword evidence="3" id="KW-0804">Transcription</keyword>
<organism evidence="5 6">
    <name type="scientific">Mageeibacillus indolicus</name>
    <dbReference type="NCBI Taxonomy" id="884684"/>
    <lineage>
        <taxon>Bacteria</taxon>
        <taxon>Bacillati</taxon>
        <taxon>Bacillota</taxon>
        <taxon>Clostridia</taxon>
        <taxon>Eubacteriales</taxon>
        <taxon>Oscillospiraceae</taxon>
        <taxon>Mageeibacillus</taxon>
    </lineage>
</organism>
<comment type="caution">
    <text evidence="5">The sequence shown here is derived from an EMBL/GenBank/DDBJ whole genome shotgun (WGS) entry which is preliminary data.</text>
</comment>
<proteinExistence type="predicted"/>
<dbReference type="InterPro" id="IPR018062">
    <property type="entry name" value="HTH_AraC-typ_CS"/>
</dbReference>
<evidence type="ECO:0000313" key="6">
    <source>
        <dbReference type="Proteomes" id="UP000236394"/>
    </source>
</evidence>
<dbReference type="PROSITE" id="PS00041">
    <property type="entry name" value="HTH_ARAC_FAMILY_1"/>
    <property type="match status" value="1"/>
</dbReference>
<dbReference type="Proteomes" id="UP000236394">
    <property type="component" value="Unassembled WGS sequence"/>
</dbReference>
<keyword evidence="1" id="KW-0805">Transcription regulation</keyword>
<name>A0A2J8AZR0_9FIRM</name>
<dbReference type="OMA" id="FIDEREY"/>
<feature type="domain" description="HTH araC/xylS-type" evidence="4">
    <location>
        <begin position="185"/>
        <end position="283"/>
    </location>
</feature>
<dbReference type="GO" id="GO:0043565">
    <property type="term" value="F:sequence-specific DNA binding"/>
    <property type="evidence" value="ECO:0007669"/>
    <property type="project" value="InterPro"/>
</dbReference>
<dbReference type="InterPro" id="IPR003313">
    <property type="entry name" value="AraC-bd"/>
</dbReference>
<dbReference type="PANTHER" id="PTHR43280:SF2">
    <property type="entry name" value="HTH-TYPE TRANSCRIPTIONAL REGULATOR EXSA"/>
    <property type="match status" value="1"/>
</dbReference>
<dbReference type="Gene3D" id="1.10.10.60">
    <property type="entry name" value="Homeodomain-like"/>
    <property type="match status" value="2"/>
</dbReference>
<dbReference type="Pfam" id="PF02311">
    <property type="entry name" value="AraC_binding"/>
    <property type="match status" value="1"/>
</dbReference>
<dbReference type="PROSITE" id="PS01124">
    <property type="entry name" value="HTH_ARAC_FAMILY_2"/>
    <property type="match status" value="1"/>
</dbReference>
<dbReference type="SUPFAM" id="SSF51215">
    <property type="entry name" value="Regulatory protein AraC"/>
    <property type="match status" value="1"/>
</dbReference>
<dbReference type="InterPro" id="IPR020449">
    <property type="entry name" value="Tscrpt_reg_AraC-type_HTH"/>
</dbReference>
<dbReference type="Pfam" id="PF12833">
    <property type="entry name" value="HTH_18"/>
    <property type="match status" value="1"/>
</dbReference>
<gene>
    <name evidence="5" type="ORF">B7R76_06570</name>
</gene>
<keyword evidence="2" id="KW-0238">DNA-binding</keyword>
<evidence type="ECO:0000259" key="4">
    <source>
        <dbReference type="PROSITE" id="PS01124"/>
    </source>
</evidence>
<reference evidence="6" key="1">
    <citation type="submission" date="2017-04" db="EMBL/GenBank/DDBJ databases">
        <authorList>
            <person name="Bumgarner R.E."/>
            <person name="Fredricks D.N."/>
            <person name="Srinivasan S."/>
        </authorList>
    </citation>
    <scope>NUCLEOTIDE SEQUENCE [LARGE SCALE GENOMIC DNA]</scope>
    <source>
        <strain evidence="6">KA00405</strain>
    </source>
</reference>
<evidence type="ECO:0000256" key="2">
    <source>
        <dbReference type="ARBA" id="ARBA00023125"/>
    </source>
</evidence>
<sequence>MGQFYSNEKYKHLWADDKSPKLVHVTYMEKKASQHPRVLSSSDNFSEIVLVKDGGGEIYIGDQILQVGPDDLMFYNAGIPHDQRTAPGKPFVRYAVAVTGFKRPGCRPNCLLPDDIVPVIAAGKLAEPLGQTFELLYNLMAQDCLGNEKTTHYVLQALLAQVDVIVSAKQNPIVTSEREEIPLATRVRAYMDEHFCDEISLQDLADRFNISSFYLAHIFKKQYGYPPLQYILRRRIGLAQTLLITTDLPVGEIGARVGYANPSHFNLIFTKNTGTSPRKYRLNYLN</sequence>
<evidence type="ECO:0000256" key="3">
    <source>
        <dbReference type="ARBA" id="ARBA00023163"/>
    </source>
</evidence>
<dbReference type="InterPro" id="IPR037923">
    <property type="entry name" value="HTH-like"/>
</dbReference>
<dbReference type="Gene3D" id="2.60.120.10">
    <property type="entry name" value="Jelly Rolls"/>
    <property type="match status" value="1"/>
</dbReference>
<dbReference type="GO" id="GO:0003700">
    <property type="term" value="F:DNA-binding transcription factor activity"/>
    <property type="evidence" value="ECO:0007669"/>
    <property type="project" value="InterPro"/>
</dbReference>